<gene>
    <name evidence="6" type="ORF">AVDCRST_MAG91-394</name>
</gene>
<evidence type="ECO:0000256" key="3">
    <source>
        <dbReference type="ARBA" id="ARBA00022991"/>
    </source>
</evidence>
<dbReference type="EMBL" id="CADCVX010000086">
    <property type="protein sequence ID" value="CAA9488041.1"/>
    <property type="molecule type" value="Genomic_DNA"/>
</dbReference>
<dbReference type="Pfam" id="PF00196">
    <property type="entry name" value="GerE"/>
    <property type="match status" value="1"/>
</dbReference>
<dbReference type="AlphaFoldDB" id="A0A6J4S335"/>
<keyword evidence="2" id="KW-0288">FMN</keyword>
<dbReference type="GO" id="GO:0016301">
    <property type="term" value="F:kinase activity"/>
    <property type="evidence" value="ECO:0007669"/>
    <property type="project" value="UniProtKB-KW"/>
</dbReference>
<dbReference type="InterPro" id="IPR016032">
    <property type="entry name" value="Sig_transdc_resp-reg_C-effctor"/>
</dbReference>
<dbReference type="PRINTS" id="PR00038">
    <property type="entry name" value="HTHLUXR"/>
</dbReference>
<evidence type="ECO:0000259" key="5">
    <source>
        <dbReference type="PROSITE" id="PS50112"/>
    </source>
</evidence>
<keyword evidence="6" id="KW-0808">Transferase</keyword>
<keyword evidence="1" id="KW-0285">Flavoprotein</keyword>
<reference evidence="6" key="1">
    <citation type="submission" date="2020-02" db="EMBL/GenBank/DDBJ databases">
        <authorList>
            <person name="Meier V. D."/>
        </authorList>
    </citation>
    <scope>NUCLEOTIDE SEQUENCE</scope>
    <source>
        <strain evidence="6">AVDCRST_MAG91</strain>
    </source>
</reference>
<dbReference type="InterPro" id="IPR036388">
    <property type="entry name" value="WH-like_DNA-bd_sf"/>
</dbReference>
<dbReference type="InterPro" id="IPR000792">
    <property type="entry name" value="Tscrpt_reg_LuxR_C"/>
</dbReference>
<evidence type="ECO:0000256" key="1">
    <source>
        <dbReference type="ARBA" id="ARBA00022630"/>
    </source>
</evidence>
<keyword evidence="3" id="KW-0157">Chromophore</keyword>
<name>A0A6J4S335_9SPHN</name>
<dbReference type="GO" id="GO:0006355">
    <property type="term" value="P:regulation of DNA-templated transcription"/>
    <property type="evidence" value="ECO:0007669"/>
    <property type="project" value="InterPro"/>
</dbReference>
<dbReference type="InterPro" id="IPR000014">
    <property type="entry name" value="PAS"/>
</dbReference>
<dbReference type="NCBIfam" id="TIGR00229">
    <property type="entry name" value="sensory_box"/>
    <property type="match status" value="1"/>
</dbReference>
<dbReference type="SMART" id="SM00421">
    <property type="entry name" value="HTH_LUXR"/>
    <property type="match status" value="1"/>
</dbReference>
<sequence>MLFASIRIWSERPSCRRPKTLKAPPLADRTLGRRRDVAAALDTAWPAIDRIPIASVISNPRLPDNPLVAVNDAFCELTGYRRDDVLGRNCRFLAGPTTEPWLTETIRQGVRDKRQTLVEIRNYKRDGTPFRNAVLVAPVFGASGAIEYFLGSQVEIHDDGPHDWSARRHMARQLVDALSPRQKQVLQEIAAGYRSKEISHHLHLSEKTVKMHRALLLNKLGTSSTATAIRIAVEAGL</sequence>
<dbReference type="SMART" id="SM00086">
    <property type="entry name" value="PAC"/>
    <property type="match status" value="1"/>
</dbReference>
<accession>A0A6J4S335</accession>
<dbReference type="CDD" id="cd00130">
    <property type="entry name" value="PAS"/>
    <property type="match status" value="1"/>
</dbReference>
<organism evidence="6">
    <name type="scientific">uncultured Sphingomonadaceae bacterium</name>
    <dbReference type="NCBI Taxonomy" id="169976"/>
    <lineage>
        <taxon>Bacteria</taxon>
        <taxon>Pseudomonadati</taxon>
        <taxon>Pseudomonadota</taxon>
        <taxon>Alphaproteobacteria</taxon>
        <taxon>Sphingomonadales</taxon>
        <taxon>Sphingomonadaceae</taxon>
        <taxon>environmental samples</taxon>
    </lineage>
</organism>
<dbReference type="SUPFAM" id="SSF46894">
    <property type="entry name" value="C-terminal effector domain of the bipartite response regulators"/>
    <property type="match status" value="1"/>
</dbReference>
<evidence type="ECO:0000313" key="6">
    <source>
        <dbReference type="EMBL" id="CAA9488041.1"/>
    </source>
</evidence>
<dbReference type="GO" id="GO:0003677">
    <property type="term" value="F:DNA binding"/>
    <property type="evidence" value="ECO:0007669"/>
    <property type="project" value="InterPro"/>
</dbReference>
<dbReference type="PANTHER" id="PTHR47429">
    <property type="entry name" value="PROTEIN TWIN LOV 1"/>
    <property type="match status" value="1"/>
</dbReference>
<proteinExistence type="predicted"/>
<protein>
    <submittedName>
        <fullName evidence="6">Sensor histidine kinase</fullName>
    </submittedName>
</protein>
<feature type="domain" description="PAS" evidence="5">
    <location>
        <begin position="64"/>
        <end position="113"/>
    </location>
</feature>
<dbReference type="InterPro" id="IPR001610">
    <property type="entry name" value="PAC"/>
</dbReference>
<dbReference type="PANTHER" id="PTHR47429:SF2">
    <property type="entry name" value="PROTEIN TWIN LOV 1"/>
    <property type="match status" value="1"/>
</dbReference>
<dbReference type="SUPFAM" id="SSF55785">
    <property type="entry name" value="PYP-like sensor domain (PAS domain)"/>
    <property type="match status" value="1"/>
</dbReference>
<dbReference type="CDD" id="cd06170">
    <property type="entry name" value="LuxR_C_like"/>
    <property type="match status" value="1"/>
</dbReference>
<evidence type="ECO:0000259" key="4">
    <source>
        <dbReference type="PROSITE" id="PS50043"/>
    </source>
</evidence>
<keyword evidence="6" id="KW-0418">Kinase</keyword>
<dbReference type="PROSITE" id="PS50043">
    <property type="entry name" value="HTH_LUXR_2"/>
    <property type="match status" value="1"/>
</dbReference>
<evidence type="ECO:0000256" key="2">
    <source>
        <dbReference type="ARBA" id="ARBA00022643"/>
    </source>
</evidence>
<dbReference type="InterPro" id="IPR035965">
    <property type="entry name" value="PAS-like_dom_sf"/>
</dbReference>
<dbReference type="Gene3D" id="1.10.10.10">
    <property type="entry name" value="Winged helix-like DNA-binding domain superfamily/Winged helix DNA-binding domain"/>
    <property type="match status" value="1"/>
</dbReference>
<feature type="domain" description="HTH luxR-type" evidence="4">
    <location>
        <begin position="171"/>
        <end position="236"/>
    </location>
</feature>
<dbReference type="Pfam" id="PF13426">
    <property type="entry name" value="PAS_9"/>
    <property type="match status" value="1"/>
</dbReference>
<dbReference type="PROSITE" id="PS50112">
    <property type="entry name" value="PAS"/>
    <property type="match status" value="1"/>
</dbReference>
<dbReference type="Gene3D" id="3.30.450.20">
    <property type="entry name" value="PAS domain"/>
    <property type="match status" value="1"/>
</dbReference>